<dbReference type="CDD" id="cd14014">
    <property type="entry name" value="STKc_PknB_like"/>
    <property type="match status" value="1"/>
</dbReference>
<evidence type="ECO:0000256" key="1">
    <source>
        <dbReference type="ARBA" id="ARBA00022679"/>
    </source>
</evidence>
<dbReference type="Pfam" id="PF00069">
    <property type="entry name" value="Pkinase"/>
    <property type="match status" value="1"/>
</dbReference>
<dbReference type="InterPro" id="IPR000719">
    <property type="entry name" value="Prot_kinase_dom"/>
</dbReference>
<dbReference type="PROSITE" id="PS00108">
    <property type="entry name" value="PROTEIN_KINASE_ST"/>
    <property type="match status" value="1"/>
</dbReference>
<comment type="caution">
    <text evidence="7">The sequence shown here is derived from an EMBL/GenBank/DDBJ whole genome shotgun (WGS) entry which is preliminary data.</text>
</comment>
<organism evidence="7 8">
    <name type="scientific">Actinomadura fulvescens</name>
    <dbReference type="NCBI Taxonomy" id="46160"/>
    <lineage>
        <taxon>Bacteria</taxon>
        <taxon>Bacillati</taxon>
        <taxon>Actinomycetota</taxon>
        <taxon>Actinomycetes</taxon>
        <taxon>Streptosporangiales</taxon>
        <taxon>Thermomonosporaceae</taxon>
        <taxon>Actinomadura</taxon>
    </lineage>
</organism>
<feature type="compositionally biased region" description="Basic and acidic residues" evidence="5">
    <location>
        <begin position="265"/>
        <end position="286"/>
    </location>
</feature>
<evidence type="ECO:0000313" key="8">
    <source>
        <dbReference type="Proteomes" id="UP001501509"/>
    </source>
</evidence>
<reference evidence="7 8" key="1">
    <citation type="journal article" date="2019" name="Int. J. Syst. Evol. Microbiol.">
        <title>The Global Catalogue of Microorganisms (GCM) 10K type strain sequencing project: providing services to taxonomists for standard genome sequencing and annotation.</title>
        <authorList>
            <consortium name="The Broad Institute Genomics Platform"/>
            <consortium name="The Broad Institute Genome Sequencing Center for Infectious Disease"/>
            <person name="Wu L."/>
            <person name="Ma J."/>
        </authorList>
    </citation>
    <scope>NUCLEOTIDE SEQUENCE [LARGE SCALE GENOMIC DNA]</scope>
    <source>
        <strain evidence="7 8">JCM 6833</strain>
    </source>
</reference>
<dbReference type="Gene3D" id="3.40.190.120">
    <property type="entry name" value="Osmoprotection protein (prox), domain 2"/>
    <property type="match status" value="1"/>
</dbReference>
<proteinExistence type="predicted"/>
<protein>
    <recommendedName>
        <fullName evidence="6">Protein kinase domain-containing protein</fullName>
    </recommendedName>
</protein>
<feature type="region of interest" description="Disordered" evidence="5">
    <location>
        <begin position="265"/>
        <end position="296"/>
    </location>
</feature>
<keyword evidence="3" id="KW-0418">Kinase</keyword>
<dbReference type="InterPro" id="IPR011009">
    <property type="entry name" value="Kinase-like_dom_sf"/>
</dbReference>
<dbReference type="PANTHER" id="PTHR43289">
    <property type="entry name" value="MITOGEN-ACTIVATED PROTEIN KINASE KINASE KINASE 20-RELATED"/>
    <property type="match status" value="1"/>
</dbReference>
<evidence type="ECO:0000313" key="7">
    <source>
        <dbReference type="EMBL" id="GAA2628412.1"/>
    </source>
</evidence>
<dbReference type="RefSeq" id="WP_344547446.1">
    <property type="nucleotide sequence ID" value="NZ_BAAATD010000014.1"/>
</dbReference>
<keyword evidence="1" id="KW-0808">Transferase</keyword>
<dbReference type="Gene3D" id="1.10.510.10">
    <property type="entry name" value="Transferase(Phosphotransferase) domain 1"/>
    <property type="match status" value="1"/>
</dbReference>
<dbReference type="EMBL" id="BAAATD010000014">
    <property type="protein sequence ID" value="GAA2628412.1"/>
    <property type="molecule type" value="Genomic_DNA"/>
</dbReference>
<dbReference type="SUPFAM" id="SSF56112">
    <property type="entry name" value="Protein kinase-like (PK-like)"/>
    <property type="match status" value="1"/>
</dbReference>
<evidence type="ECO:0000256" key="4">
    <source>
        <dbReference type="ARBA" id="ARBA00022840"/>
    </source>
</evidence>
<dbReference type="CDD" id="cd13606">
    <property type="entry name" value="PBP2_ProX_like"/>
    <property type="match status" value="1"/>
</dbReference>
<sequence>MDAEPLRPEDPREVAGYRLIRRIGEGGQGVVYLAALPDSGQRHVALKVLAGEVDAGSFAEIGLVQEVARFCTARVLDAGVADGRAYIVSEYVDGPSLLNVVEQNGPLTGIELERLAVGTITALAATHAAGVVHRDFKPHNVLLAADGPRVVDFGVAVALGTGVAQGAGTPRYMAPEQAERTEIGTAADIWSWAVTMVFAALGPRAFETGVAPNAFNRRLAVERNLPDLPAWLGRVVGPCLQDVPARRPAADEILLSLLGYDAERRTARDETRRDQSERPADSRTTEDAAPAPPGRSRRRLVITTALALTAALTAGLGAWLWPAPDKPRPLTTPPTPPTITVGSANFAESRLLGEIYAQALEAKGLRITRRPDIGSREDYYPLLVSGEVDVMPEYNGALASHVGALDLETTDPNTTTRVNDRLRDKLPPGLEILDSARAEDKDAIVVTRKTAKSSGLRTIADLRDTAGEYVLGGAPEFQTRHQGLIGLRVRYRIAFKEFQPFRHEDFGTMATLLAKGSLQAATLFTTDPAIHIHDLVVLEDSEHLFSAQNITPLVDRTDVTPAAKAALNAISAKLTTEDLRYMNTRVAVNKDRVQSVAKAWLVQANLI</sequence>
<evidence type="ECO:0000256" key="5">
    <source>
        <dbReference type="SAM" id="MobiDB-lite"/>
    </source>
</evidence>
<evidence type="ECO:0000256" key="2">
    <source>
        <dbReference type="ARBA" id="ARBA00022741"/>
    </source>
</evidence>
<dbReference type="Proteomes" id="UP001501509">
    <property type="component" value="Unassembled WGS sequence"/>
</dbReference>
<keyword evidence="8" id="KW-1185">Reference proteome</keyword>
<evidence type="ECO:0000259" key="6">
    <source>
        <dbReference type="PROSITE" id="PS50011"/>
    </source>
</evidence>
<keyword evidence="2" id="KW-0547">Nucleotide-binding</keyword>
<name>A0ABN3QKA9_9ACTN</name>
<evidence type="ECO:0000256" key="3">
    <source>
        <dbReference type="ARBA" id="ARBA00022777"/>
    </source>
</evidence>
<dbReference type="PANTHER" id="PTHR43289:SF34">
    <property type="entry name" value="SERINE_THREONINE-PROTEIN KINASE YBDM-RELATED"/>
    <property type="match status" value="1"/>
</dbReference>
<gene>
    <name evidence="7" type="ORF">GCM10010411_77120</name>
</gene>
<dbReference type="InterPro" id="IPR008271">
    <property type="entry name" value="Ser/Thr_kinase_AS"/>
</dbReference>
<accession>A0ABN3QKA9</accession>
<feature type="domain" description="Protein kinase" evidence="6">
    <location>
        <begin position="17"/>
        <end position="258"/>
    </location>
</feature>
<keyword evidence="4" id="KW-0067">ATP-binding</keyword>
<dbReference type="Gene3D" id="3.30.200.20">
    <property type="entry name" value="Phosphorylase Kinase, domain 1"/>
    <property type="match status" value="1"/>
</dbReference>
<dbReference type="InterPro" id="IPR007210">
    <property type="entry name" value="ABC_Gly_betaine_transp_sub-bd"/>
</dbReference>
<dbReference type="Pfam" id="PF04069">
    <property type="entry name" value="OpuAC"/>
    <property type="match status" value="1"/>
</dbReference>
<dbReference type="PROSITE" id="PS50011">
    <property type="entry name" value="PROTEIN_KINASE_DOM"/>
    <property type="match status" value="1"/>
</dbReference>
<dbReference type="SUPFAM" id="SSF53850">
    <property type="entry name" value="Periplasmic binding protein-like II"/>
    <property type="match status" value="1"/>
</dbReference>
<dbReference type="Gene3D" id="3.40.190.10">
    <property type="entry name" value="Periplasmic binding protein-like II"/>
    <property type="match status" value="1"/>
</dbReference>